<keyword evidence="4" id="KW-0119">Carbohydrate metabolism</keyword>
<evidence type="ECO:0000256" key="1">
    <source>
        <dbReference type="ARBA" id="ARBA00009865"/>
    </source>
</evidence>
<organism evidence="10 11">
    <name type="scientific">Pedobacter frigiditerrae</name>
    <dbReference type="NCBI Taxonomy" id="2530452"/>
    <lineage>
        <taxon>Bacteria</taxon>
        <taxon>Pseudomonadati</taxon>
        <taxon>Bacteroidota</taxon>
        <taxon>Sphingobacteriia</taxon>
        <taxon>Sphingobacteriales</taxon>
        <taxon>Sphingobacteriaceae</taxon>
        <taxon>Pedobacter</taxon>
    </lineage>
</organism>
<evidence type="ECO:0000256" key="6">
    <source>
        <dbReference type="PIRSR" id="PIRSR606710-1"/>
    </source>
</evidence>
<evidence type="ECO:0000313" key="10">
    <source>
        <dbReference type="EMBL" id="TCC91645.1"/>
    </source>
</evidence>
<dbReference type="InterPro" id="IPR006710">
    <property type="entry name" value="Glyco_hydro_43"/>
</dbReference>
<dbReference type="Pfam" id="PF04616">
    <property type="entry name" value="Glyco_hydro_43"/>
    <property type="match status" value="1"/>
</dbReference>
<keyword evidence="3 8" id="KW-0378">Hydrolase</keyword>
<comment type="similarity">
    <text evidence="1 8">Belongs to the glycosyl hydrolase 43 family.</text>
</comment>
<evidence type="ECO:0000256" key="7">
    <source>
        <dbReference type="PIRSR" id="PIRSR606710-2"/>
    </source>
</evidence>
<dbReference type="InterPro" id="IPR023296">
    <property type="entry name" value="Glyco_hydro_beta-prop_sf"/>
</dbReference>
<evidence type="ECO:0000256" key="5">
    <source>
        <dbReference type="ARBA" id="ARBA00023295"/>
    </source>
</evidence>
<dbReference type="EMBL" id="SJSK01000002">
    <property type="protein sequence ID" value="TCC91645.1"/>
    <property type="molecule type" value="Genomic_DNA"/>
</dbReference>
<dbReference type="GO" id="GO:0004553">
    <property type="term" value="F:hydrolase activity, hydrolyzing O-glycosyl compounds"/>
    <property type="evidence" value="ECO:0007669"/>
    <property type="project" value="InterPro"/>
</dbReference>
<feature type="chain" id="PRO_5020958131" evidence="9">
    <location>
        <begin position="27"/>
        <end position="332"/>
    </location>
</feature>
<sequence length="332" mass="37538">MKSQFTITSIVWLLLFCLVNHDTAGAQTVKDTLYHFQSNGNPIITHKFTADPAAMVENDTLWLYTGHDFEGGQKGYKLKDWCVFSTVDMKNWIEYPVPLKLSDFKWDKSGGAYAGQTIKRNGKYYWYISTNGSGIGVAVADRPQGPFKDALGKQLLTNADCFASTHSWTCIDPSVFIDDDGQAWLFWGNGVCYYAKLKENMIEIDGAIKKIDFDGLKFEEAPWIHKRKGKYYLSYATSFPEKIAYAMADHIEGPYQYKGILNEIAGNSNTNHQAIIDFKGKSYFIYHNGAIQRNGTSYSRSVCIDLLAYNRDGSIKKIVMTSDGVKIQEKKK</sequence>
<dbReference type="OrthoDB" id="9803461at2"/>
<name>A0A4R0MWQ1_9SPHI</name>
<protein>
    <submittedName>
        <fullName evidence="10">Glycoside hydrolase</fullName>
    </submittedName>
</protein>
<feature type="active site" description="Proton donor" evidence="6">
    <location>
        <position position="220"/>
    </location>
</feature>
<keyword evidence="2" id="KW-0858">Xylan degradation</keyword>
<keyword evidence="2" id="KW-0624">Polysaccharide degradation</keyword>
<keyword evidence="5 8" id="KW-0326">Glycosidase</keyword>
<evidence type="ECO:0000256" key="3">
    <source>
        <dbReference type="ARBA" id="ARBA00022801"/>
    </source>
</evidence>
<evidence type="ECO:0000256" key="2">
    <source>
        <dbReference type="ARBA" id="ARBA00022651"/>
    </source>
</evidence>
<evidence type="ECO:0000256" key="8">
    <source>
        <dbReference type="RuleBase" id="RU361187"/>
    </source>
</evidence>
<keyword evidence="9" id="KW-0732">Signal</keyword>
<evidence type="ECO:0000313" key="11">
    <source>
        <dbReference type="Proteomes" id="UP000292884"/>
    </source>
</evidence>
<dbReference type="RefSeq" id="WP_131552584.1">
    <property type="nucleotide sequence ID" value="NZ_SJSK01000002.1"/>
</dbReference>
<dbReference type="PANTHER" id="PTHR43772:SF2">
    <property type="entry name" value="PUTATIVE (AFU_ORTHOLOGUE AFUA_2G04480)-RELATED"/>
    <property type="match status" value="1"/>
</dbReference>
<dbReference type="InterPro" id="IPR052176">
    <property type="entry name" value="Glycosyl_Hydrlase_43_Enz"/>
</dbReference>
<dbReference type="GO" id="GO:0045493">
    <property type="term" value="P:xylan catabolic process"/>
    <property type="evidence" value="ECO:0007669"/>
    <property type="project" value="UniProtKB-KW"/>
</dbReference>
<dbReference type="PANTHER" id="PTHR43772">
    <property type="entry name" value="ENDO-1,4-BETA-XYLANASE"/>
    <property type="match status" value="1"/>
</dbReference>
<gene>
    <name evidence="10" type="ORF">EZ428_07740</name>
</gene>
<dbReference type="CDD" id="cd18618">
    <property type="entry name" value="GH43_Xsa43E-like"/>
    <property type="match status" value="1"/>
</dbReference>
<evidence type="ECO:0000256" key="9">
    <source>
        <dbReference type="SAM" id="SignalP"/>
    </source>
</evidence>
<feature type="site" description="Important for catalytic activity, responsible for pKa modulation of the active site Glu and correct orientation of both the proton donor and substrate" evidence="7">
    <location>
        <position position="172"/>
    </location>
</feature>
<dbReference type="AlphaFoldDB" id="A0A4R0MWQ1"/>
<accession>A0A4R0MWQ1</accession>
<keyword evidence="11" id="KW-1185">Reference proteome</keyword>
<feature type="active site" description="Proton acceptor" evidence="6">
    <location>
        <position position="51"/>
    </location>
</feature>
<comment type="caution">
    <text evidence="10">The sequence shown here is derived from an EMBL/GenBank/DDBJ whole genome shotgun (WGS) entry which is preliminary data.</text>
</comment>
<feature type="signal peptide" evidence="9">
    <location>
        <begin position="1"/>
        <end position="26"/>
    </location>
</feature>
<dbReference type="Proteomes" id="UP000292884">
    <property type="component" value="Unassembled WGS sequence"/>
</dbReference>
<proteinExistence type="inferred from homology"/>
<evidence type="ECO:0000256" key="4">
    <source>
        <dbReference type="ARBA" id="ARBA00023277"/>
    </source>
</evidence>
<reference evidence="10 11" key="1">
    <citation type="submission" date="2019-02" db="EMBL/GenBank/DDBJ databases">
        <title>Pedobacter sp. RP-1-13 sp. nov., isolated from Arctic soil.</title>
        <authorList>
            <person name="Dahal R.H."/>
        </authorList>
    </citation>
    <scope>NUCLEOTIDE SEQUENCE [LARGE SCALE GENOMIC DNA]</scope>
    <source>
        <strain evidence="10 11">RP-1-13</strain>
    </source>
</reference>
<dbReference type="SUPFAM" id="SSF75005">
    <property type="entry name" value="Arabinanase/levansucrase/invertase"/>
    <property type="match status" value="1"/>
</dbReference>
<dbReference type="Gene3D" id="2.115.10.20">
    <property type="entry name" value="Glycosyl hydrolase domain, family 43"/>
    <property type="match status" value="1"/>
</dbReference>